<evidence type="ECO:0000313" key="1">
    <source>
        <dbReference type="EMBL" id="PVD18983.1"/>
    </source>
</evidence>
<reference evidence="1 2" key="1">
    <citation type="submission" date="2018-04" db="EMBL/GenBank/DDBJ databases">
        <title>The genome of golden apple snail Pomacea canaliculata provides insight into stress tolerance and invasive adaptation.</title>
        <authorList>
            <person name="Liu C."/>
            <person name="Liu B."/>
            <person name="Ren Y."/>
            <person name="Zhang Y."/>
            <person name="Wang H."/>
            <person name="Li S."/>
            <person name="Jiang F."/>
            <person name="Yin L."/>
            <person name="Zhang G."/>
            <person name="Qian W."/>
            <person name="Fan W."/>
        </authorList>
    </citation>
    <scope>NUCLEOTIDE SEQUENCE [LARGE SCALE GENOMIC DNA]</scope>
    <source>
        <strain evidence="1">SZHN2017</strain>
        <tissue evidence="1">Muscle</tissue>
    </source>
</reference>
<accession>A0A2T7NCT5</accession>
<keyword evidence="2" id="KW-1185">Reference proteome</keyword>
<organism evidence="1 2">
    <name type="scientific">Pomacea canaliculata</name>
    <name type="common">Golden apple snail</name>
    <dbReference type="NCBI Taxonomy" id="400727"/>
    <lineage>
        <taxon>Eukaryota</taxon>
        <taxon>Metazoa</taxon>
        <taxon>Spiralia</taxon>
        <taxon>Lophotrochozoa</taxon>
        <taxon>Mollusca</taxon>
        <taxon>Gastropoda</taxon>
        <taxon>Caenogastropoda</taxon>
        <taxon>Architaenioglossa</taxon>
        <taxon>Ampullarioidea</taxon>
        <taxon>Ampullariidae</taxon>
        <taxon>Pomacea</taxon>
    </lineage>
</organism>
<evidence type="ECO:0000313" key="2">
    <source>
        <dbReference type="Proteomes" id="UP000245119"/>
    </source>
</evidence>
<protein>
    <submittedName>
        <fullName evidence="1">Uncharacterized protein</fullName>
    </submittedName>
</protein>
<comment type="caution">
    <text evidence="1">The sequence shown here is derived from an EMBL/GenBank/DDBJ whole genome shotgun (WGS) entry which is preliminary data.</text>
</comment>
<dbReference type="AlphaFoldDB" id="A0A2T7NCT5"/>
<sequence>MIHDWRNEFAKKNSIMSDAHQRSFSLNTVDTMVPFVSQFLGSSVQHEYNLEQVRQAAAPNLCLPGPDGWAVYSDIQSQVG</sequence>
<proteinExistence type="predicted"/>
<name>A0A2T7NCT5_POMCA</name>
<dbReference type="Proteomes" id="UP000245119">
    <property type="component" value="Linkage Group LG14"/>
</dbReference>
<gene>
    <name evidence="1" type="ORF">C0Q70_21542</name>
</gene>
<dbReference type="EMBL" id="PZQS01000014">
    <property type="protein sequence ID" value="PVD18983.1"/>
    <property type="molecule type" value="Genomic_DNA"/>
</dbReference>